<dbReference type="Proteomes" id="UP001497744">
    <property type="component" value="Unassembled WGS sequence"/>
</dbReference>
<keyword evidence="2" id="KW-1185">Reference proteome</keyword>
<sequence>MRRIFLKRAYRDAVSWFGSENYRKAFKCAPRVGVFQADCRTFTNPFLMRMGTLDEVREALRLKIGGQPSVWDNCLGLAGVGELCSWESLCLDEHFLGKISVQGMNCTEPTGPARKMSLLWKTTSGSASTPTHPHGRP</sequence>
<protein>
    <submittedName>
        <fullName evidence="1">RNA cytidine acetyltransferase</fullName>
    </submittedName>
</protein>
<dbReference type="AlphaFoldDB" id="A0AAV4LNL1"/>
<evidence type="ECO:0000313" key="1">
    <source>
        <dbReference type="EMBL" id="GIX61621.1"/>
    </source>
</evidence>
<evidence type="ECO:0000313" key="2">
    <source>
        <dbReference type="Proteomes" id="UP001497744"/>
    </source>
</evidence>
<gene>
    <name evidence="1" type="ORF">BcabD6B2_10560</name>
</gene>
<dbReference type="RefSeq" id="XP_067713692.1">
    <property type="nucleotide sequence ID" value="XM_067857591.1"/>
</dbReference>
<dbReference type="GeneID" id="94193104"/>
<comment type="caution">
    <text evidence="1">The sequence shown here is derived from an EMBL/GenBank/DDBJ whole genome shotgun (WGS) entry which is preliminary data.</text>
</comment>
<dbReference type="EMBL" id="BPLF01000001">
    <property type="protein sequence ID" value="GIX61621.1"/>
    <property type="molecule type" value="Genomic_DNA"/>
</dbReference>
<reference evidence="1 2" key="1">
    <citation type="submission" date="2021-06" db="EMBL/GenBank/DDBJ databases">
        <title>Genome sequence of Babesia caballi.</title>
        <authorList>
            <person name="Yamagishi J."/>
            <person name="Kidaka T."/>
            <person name="Ochi A."/>
        </authorList>
    </citation>
    <scope>NUCLEOTIDE SEQUENCE [LARGE SCALE GENOMIC DNA]</scope>
    <source>
        <strain evidence="1">USDA-D6B2</strain>
    </source>
</reference>
<organism evidence="1 2">
    <name type="scientific">Babesia caballi</name>
    <dbReference type="NCBI Taxonomy" id="5871"/>
    <lineage>
        <taxon>Eukaryota</taxon>
        <taxon>Sar</taxon>
        <taxon>Alveolata</taxon>
        <taxon>Apicomplexa</taxon>
        <taxon>Aconoidasida</taxon>
        <taxon>Piroplasmida</taxon>
        <taxon>Babesiidae</taxon>
        <taxon>Babesia</taxon>
    </lineage>
</organism>
<accession>A0AAV4LNL1</accession>
<name>A0AAV4LNL1_BABCB</name>
<proteinExistence type="predicted"/>